<keyword evidence="2" id="KW-1185">Reference proteome</keyword>
<name>A0ABV3DBT7_9ACTN</name>
<evidence type="ECO:0000313" key="1">
    <source>
        <dbReference type="EMBL" id="MEU8133213.1"/>
    </source>
</evidence>
<gene>
    <name evidence="1" type="ORF">AB0C36_06855</name>
</gene>
<dbReference type="Gene3D" id="3.40.1360.10">
    <property type="match status" value="1"/>
</dbReference>
<dbReference type="EMBL" id="JBEZFP010000012">
    <property type="protein sequence ID" value="MEU8133213.1"/>
    <property type="molecule type" value="Genomic_DNA"/>
</dbReference>
<proteinExistence type="predicted"/>
<sequence length="205" mass="22703">MEEAVTTYQAHVTADVARYLLDRGIGRAEAATFRLGVVADPAPGHERFRGMLAIPYLDRDSRPLTVRFRCLQEHAHRDHFHGKYNSIKEDPPRMFNVGAIHRAGDEIHVTEGELDAVILTKLGLPAVAIPGAKMWFGRHRRMLAGFSRTWVWADPDDAGAELVNKITRSLRSAKAVRLKADVTDTYMAGGADALFSAFVPKELAA</sequence>
<dbReference type="RefSeq" id="WP_358350591.1">
    <property type="nucleotide sequence ID" value="NZ_JBEZFP010000012.1"/>
</dbReference>
<accession>A0ABV3DBT7</accession>
<organism evidence="1 2">
    <name type="scientific">Streptodolium elevatio</name>
    <dbReference type="NCBI Taxonomy" id="3157996"/>
    <lineage>
        <taxon>Bacteria</taxon>
        <taxon>Bacillati</taxon>
        <taxon>Actinomycetota</taxon>
        <taxon>Actinomycetes</taxon>
        <taxon>Kitasatosporales</taxon>
        <taxon>Streptomycetaceae</taxon>
        <taxon>Streptodolium</taxon>
    </lineage>
</organism>
<reference evidence="1 2" key="1">
    <citation type="submission" date="2024-06" db="EMBL/GenBank/DDBJ databases">
        <title>The Natural Products Discovery Center: Release of the First 8490 Sequenced Strains for Exploring Actinobacteria Biosynthetic Diversity.</title>
        <authorList>
            <person name="Kalkreuter E."/>
            <person name="Kautsar S.A."/>
            <person name="Yang D."/>
            <person name="Bader C.D."/>
            <person name="Teijaro C.N."/>
            <person name="Fluegel L."/>
            <person name="Davis C.M."/>
            <person name="Simpson J.R."/>
            <person name="Lauterbach L."/>
            <person name="Steele A.D."/>
            <person name="Gui C."/>
            <person name="Meng S."/>
            <person name="Li G."/>
            <person name="Viehrig K."/>
            <person name="Ye F."/>
            <person name="Su P."/>
            <person name="Kiefer A.F."/>
            <person name="Nichols A."/>
            <person name="Cepeda A.J."/>
            <person name="Yan W."/>
            <person name="Fan B."/>
            <person name="Jiang Y."/>
            <person name="Adhikari A."/>
            <person name="Zheng C.-J."/>
            <person name="Schuster L."/>
            <person name="Cowan T.M."/>
            <person name="Smanski M.J."/>
            <person name="Chevrette M.G."/>
            <person name="De Carvalho L.P.S."/>
            <person name="Shen B."/>
        </authorList>
    </citation>
    <scope>NUCLEOTIDE SEQUENCE [LARGE SCALE GENOMIC DNA]</scope>
    <source>
        <strain evidence="1 2">NPDC048946</strain>
    </source>
</reference>
<evidence type="ECO:0000313" key="2">
    <source>
        <dbReference type="Proteomes" id="UP001551482"/>
    </source>
</evidence>
<dbReference type="CDD" id="cd01029">
    <property type="entry name" value="TOPRIM_primases"/>
    <property type="match status" value="1"/>
</dbReference>
<comment type="caution">
    <text evidence="1">The sequence shown here is derived from an EMBL/GenBank/DDBJ whole genome shotgun (WGS) entry which is preliminary data.</text>
</comment>
<dbReference type="InterPro" id="IPR034154">
    <property type="entry name" value="TOPRIM_DnaG/twinkle"/>
</dbReference>
<dbReference type="Proteomes" id="UP001551482">
    <property type="component" value="Unassembled WGS sequence"/>
</dbReference>
<protein>
    <submittedName>
        <fullName evidence="1">Toprim domain-containing protein</fullName>
    </submittedName>
</protein>
<dbReference type="SUPFAM" id="SSF56731">
    <property type="entry name" value="DNA primase core"/>
    <property type="match status" value="1"/>
</dbReference>